<protein>
    <recommendedName>
        <fullName evidence="7">GRF-type domain-containing protein</fullName>
    </recommendedName>
</protein>
<evidence type="ECO:0000256" key="3">
    <source>
        <dbReference type="ARBA" id="ARBA00022833"/>
    </source>
</evidence>
<feature type="transmembrane region" description="Helical" evidence="6">
    <location>
        <begin position="155"/>
        <end position="177"/>
    </location>
</feature>
<keyword evidence="2 4" id="KW-0863">Zinc-finger</keyword>
<dbReference type="EMBL" id="QGKW02001911">
    <property type="protein sequence ID" value="KAF2566591.1"/>
    <property type="molecule type" value="Genomic_DNA"/>
</dbReference>
<dbReference type="Proteomes" id="UP000712281">
    <property type="component" value="Unassembled WGS sequence"/>
</dbReference>
<organism evidence="8 9">
    <name type="scientific">Brassica cretica</name>
    <name type="common">Mustard</name>
    <dbReference type="NCBI Taxonomy" id="69181"/>
    <lineage>
        <taxon>Eukaryota</taxon>
        <taxon>Viridiplantae</taxon>
        <taxon>Streptophyta</taxon>
        <taxon>Embryophyta</taxon>
        <taxon>Tracheophyta</taxon>
        <taxon>Spermatophyta</taxon>
        <taxon>Magnoliopsida</taxon>
        <taxon>eudicotyledons</taxon>
        <taxon>Gunneridae</taxon>
        <taxon>Pentapetalae</taxon>
        <taxon>rosids</taxon>
        <taxon>malvids</taxon>
        <taxon>Brassicales</taxon>
        <taxon>Brassicaceae</taxon>
        <taxon>Brassiceae</taxon>
        <taxon>Brassica</taxon>
    </lineage>
</organism>
<sequence>MGHDYSYSQPSESEDYGGNSVDSGYSETKDLIRRDQAKISYNARARVQYPPQPQVEFGFPQTCYCGAQPLIATSNSRNDPGRRYYTCAHLDDGECHVWKWWDVAVMEEMRARDRHVLQLAEKVDSLTLLTDYETEQKMVRLEKIVREKSRFSNGFEYFVSVMVIVLVLIAMEAVVMYRTCNVSDLRGHCVLVIQLEARDGNVHSQDVFKSHMVKLKIGHDYSYSQPSESEDYGGNSVDSGYSETEDLIRRDQAEISYNARARVQYPPQPEVEFGFPQTCYCGAQPLLATSNSRNDPWRRYYTCAHVDDGECHV</sequence>
<keyword evidence="1" id="KW-0479">Metal-binding</keyword>
<dbReference type="GO" id="GO:0008270">
    <property type="term" value="F:zinc ion binding"/>
    <property type="evidence" value="ECO:0007669"/>
    <property type="project" value="UniProtKB-KW"/>
</dbReference>
<name>A0A8S9I9T0_BRACR</name>
<feature type="domain" description="GRF-type" evidence="7">
    <location>
        <begin position="63"/>
        <end position="104"/>
    </location>
</feature>
<accession>A0A8S9I9T0</accession>
<evidence type="ECO:0000313" key="8">
    <source>
        <dbReference type="EMBL" id="KAF2566591.1"/>
    </source>
</evidence>
<comment type="caution">
    <text evidence="8">The sequence shown here is derived from an EMBL/GenBank/DDBJ whole genome shotgun (WGS) entry which is preliminary data.</text>
</comment>
<evidence type="ECO:0000256" key="1">
    <source>
        <dbReference type="ARBA" id="ARBA00022723"/>
    </source>
</evidence>
<keyword evidence="6" id="KW-0472">Membrane</keyword>
<dbReference type="PROSITE" id="PS51999">
    <property type="entry name" value="ZF_GRF"/>
    <property type="match status" value="1"/>
</dbReference>
<evidence type="ECO:0000259" key="7">
    <source>
        <dbReference type="PROSITE" id="PS51999"/>
    </source>
</evidence>
<proteinExistence type="predicted"/>
<reference evidence="8" key="1">
    <citation type="submission" date="2019-12" db="EMBL/GenBank/DDBJ databases">
        <title>Genome sequencing and annotation of Brassica cretica.</title>
        <authorList>
            <person name="Studholme D.J."/>
            <person name="Sarris P.F."/>
        </authorList>
    </citation>
    <scope>NUCLEOTIDE SEQUENCE</scope>
    <source>
        <strain evidence="8">PFS-001/15</strain>
        <tissue evidence="8">Leaf</tissue>
    </source>
</reference>
<evidence type="ECO:0000256" key="4">
    <source>
        <dbReference type="PROSITE-ProRule" id="PRU01343"/>
    </source>
</evidence>
<keyword evidence="6" id="KW-1133">Transmembrane helix</keyword>
<evidence type="ECO:0000256" key="5">
    <source>
        <dbReference type="SAM" id="MobiDB-lite"/>
    </source>
</evidence>
<feature type="region of interest" description="Disordered" evidence="5">
    <location>
        <begin position="1"/>
        <end position="27"/>
    </location>
</feature>
<evidence type="ECO:0000256" key="6">
    <source>
        <dbReference type="SAM" id="Phobius"/>
    </source>
</evidence>
<dbReference type="AlphaFoldDB" id="A0A8S9I9T0"/>
<keyword evidence="3" id="KW-0862">Zinc</keyword>
<evidence type="ECO:0000256" key="2">
    <source>
        <dbReference type="ARBA" id="ARBA00022771"/>
    </source>
</evidence>
<keyword evidence="6" id="KW-0812">Transmembrane</keyword>
<evidence type="ECO:0000313" key="9">
    <source>
        <dbReference type="Proteomes" id="UP000712281"/>
    </source>
</evidence>
<gene>
    <name evidence="8" type="ORF">F2Q68_00023900</name>
</gene>
<dbReference type="Pfam" id="PF06839">
    <property type="entry name" value="Zn_ribbon_GRF"/>
    <property type="match status" value="1"/>
</dbReference>
<feature type="compositionally biased region" description="Polar residues" evidence="5">
    <location>
        <begin position="1"/>
        <end position="11"/>
    </location>
</feature>
<dbReference type="PANTHER" id="PTHR33248">
    <property type="entry name" value="ZINC ION-BINDING PROTEIN"/>
    <property type="match status" value="1"/>
</dbReference>
<dbReference type="InterPro" id="IPR010666">
    <property type="entry name" value="Znf_GRF"/>
</dbReference>